<sequence length="200" mass="23127">MTCRNPYPSYLSNYTYNQYLSTNVGLGYIPQSPYDLSGVKYKTKSDILTLQRQWDTFNRVQAVNFSIYLKILKGEPLNWYVFVNNQEATDYRNGQQLHTLRYPYIPPAFFQPISIAPIPTSSFVTGPPRFSQVPPQINSVPPITESQKTENNSDVSIYRFVSSYNVLHSTFTYQFQSNEEQMAYNRGLRLATTVQTIQQL</sequence>
<name>A0A6C0LMW2_9ZZZZ</name>
<dbReference type="EMBL" id="MN740532">
    <property type="protein sequence ID" value="QHU31690.1"/>
    <property type="molecule type" value="Genomic_DNA"/>
</dbReference>
<protein>
    <submittedName>
        <fullName evidence="1">Uncharacterized protein</fullName>
    </submittedName>
</protein>
<organism evidence="1">
    <name type="scientific">viral metagenome</name>
    <dbReference type="NCBI Taxonomy" id="1070528"/>
    <lineage>
        <taxon>unclassified sequences</taxon>
        <taxon>metagenomes</taxon>
        <taxon>organismal metagenomes</taxon>
    </lineage>
</organism>
<dbReference type="AlphaFoldDB" id="A0A6C0LMW2"/>
<proteinExistence type="predicted"/>
<reference evidence="1" key="1">
    <citation type="journal article" date="2020" name="Nature">
        <title>Giant virus diversity and host interactions through global metagenomics.</title>
        <authorList>
            <person name="Schulz F."/>
            <person name="Roux S."/>
            <person name="Paez-Espino D."/>
            <person name="Jungbluth S."/>
            <person name="Walsh D.A."/>
            <person name="Denef V.J."/>
            <person name="McMahon K.D."/>
            <person name="Konstantinidis K.T."/>
            <person name="Eloe-Fadrosh E.A."/>
            <person name="Kyrpides N.C."/>
            <person name="Woyke T."/>
        </authorList>
    </citation>
    <scope>NUCLEOTIDE SEQUENCE</scope>
    <source>
        <strain evidence="1">GVMAG-M-3300027963-41</strain>
    </source>
</reference>
<evidence type="ECO:0000313" key="1">
    <source>
        <dbReference type="EMBL" id="QHU31690.1"/>
    </source>
</evidence>
<accession>A0A6C0LMW2</accession>